<dbReference type="InterPro" id="IPR026444">
    <property type="entry name" value="Secre_tail"/>
</dbReference>
<reference evidence="6 7" key="1">
    <citation type="journal article" date="2019" name="Nat. Microbiol.">
        <title>Mediterranean grassland soil C-N compound turnover is dependent on rainfall and depth, and is mediated by genomically divergent microorganisms.</title>
        <authorList>
            <person name="Diamond S."/>
            <person name="Andeer P.F."/>
            <person name="Li Z."/>
            <person name="Crits-Christoph A."/>
            <person name="Burstein D."/>
            <person name="Anantharaman K."/>
            <person name="Lane K.R."/>
            <person name="Thomas B.C."/>
            <person name="Pan C."/>
            <person name="Northen T.R."/>
            <person name="Banfield J.F."/>
        </authorList>
    </citation>
    <scope>NUCLEOTIDE SEQUENCE [LARGE SCALE GENOMIC DNA]</scope>
    <source>
        <strain evidence="6">WS_10</strain>
    </source>
</reference>
<evidence type="ECO:0000256" key="2">
    <source>
        <dbReference type="ARBA" id="ARBA00022723"/>
    </source>
</evidence>
<dbReference type="EMBL" id="VBPA01000039">
    <property type="protein sequence ID" value="TMQ72779.1"/>
    <property type="molecule type" value="Genomic_DNA"/>
</dbReference>
<comment type="caution">
    <text evidence="6">The sequence shown here is derived from an EMBL/GenBank/DDBJ whole genome shotgun (WGS) entry which is preliminary data.</text>
</comment>
<dbReference type="PROSITE" id="PS51007">
    <property type="entry name" value="CYTC"/>
    <property type="match status" value="1"/>
</dbReference>
<dbReference type="Gene3D" id="2.60.40.4070">
    <property type="match status" value="1"/>
</dbReference>
<evidence type="ECO:0000313" key="7">
    <source>
        <dbReference type="Proteomes" id="UP000319836"/>
    </source>
</evidence>
<gene>
    <name evidence="6" type="ORF">E6K80_01850</name>
</gene>
<dbReference type="InterPro" id="IPR015943">
    <property type="entry name" value="WD40/YVTN_repeat-like_dom_sf"/>
</dbReference>
<dbReference type="Proteomes" id="UP000319836">
    <property type="component" value="Unassembled WGS sequence"/>
</dbReference>
<dbReference type="GO" id="GO:0009055">
    <property type="term" value="F:electron transfer activity"/>
    <property type="evidence" value="ECO:0007669"/>
    <property type="project" value="InterPro"/>
</dbReference>
<dbReference type="InterPro" id="IPR011045">
    <property type="entry name" value="N2O_reductase_N"/>
</dbReference>
<dbReference type="NCBIfam" id="TIGR04183">
    <property type="entry name" value="Por_Secre_tail"/>
    <property type="match status" value="1"/>
</dbReference>
<accession>A0A538UAN7</accession>
<dbReference type="SUPFAM" id="SSF50974">
    <property type="entry name" value="Nitrous oxide reductase, N-terminal domain"/>
    <property type="match status" value="1"/>
</dbReference>
<feature type="non-terminal residue" evidence="6">
    <location>
        <position position="1"/>
    </location>
</feature>
<dbReference type="SUPFAM" id="SSF46626">
    <property type="entry name" value="Cytochrome c"/>
    <property type="match status" value="1"/>
</dbReference>
<dbReference type="InterPro" id="IPR036909">
    <property type="entry name" value="Cyt_c-like_dom_sf"/>
</dbReference>
<feature type="domain" description="Cytochrome c" evidence="5">
    <location>
        <begin position="325"/>
        <end position="460"/>
    </location>
</feature>
<dbReference type="PANTHER" id="PTHR30600">
    <property type="entry name" value="CYTOCHROME C PEROXIDASE-RELATED"/>
    <property type="match status" value="1"/>
</dbReference>
<keyword evidence="1 4" id="KW-0349">Heme</keyword>
<dbReference type="AlphaFoldDB" id="A0A538UAN7"/>
<dbReference type="InterPro" id="IPR009056">
    <property type="entry name" value="Cyt_c-like_dom"/>
</dbReference>
<organism evidence="6 7">
    <name type="scientific">Eiseniibacteriota bacterium</name>
    <dbReference type="NCBI Taxonomy" id="2212470"/>
    <lineage>
        <taxon>Bacteria</taxon>
        <taxon>Candidatus Eiseniibacteriota</taxon>
    </lineage>
</organism>
<dbReference type="InterPro" id="IPR051395">
    <property type="entry name" value="Cytochrome_c_Peroxidase/MauG"/>
</dbReference>
<dbReference type="GO" id="GO:0020037">
    <property type="term" value="F:heme binding"/>
    <property type="evidence" value="ECO:0007669"/>
    <property type="project" value="InterPro"/>
</dbReference>
<name>A0A538UAN7_UNCEI</name>
<evidence type="ECO:0000256" key="1">
    <source>
        <dbReference type="ARBA" id="ARBA00022617"/>
    </source>
</evidence>
<keyword evidence="3 4" id="KW-0408">Iron</keyword>
<sequence>YLPNTGASADGPVRFNVNVQALLSVLDTRSDEEGTVAGAGQTLNMNRGVQFEPPGPTKLFFGVPWAIAFEHRSNEGWAVASASNLVVKVSLDANGTPTVNAPAGPGAPSGIVRLLVGQNPRGIAINSRDDRAYVANEVSRDVTVIDLERERVIETVRSADLPSPGTDAATLLVGKALFFSSTGVNLPELGVQLGNRLSSEGWSGCVSCHPNGLTDGIVWIFGAGPRRTLPLNGSFNPRNPHDIKILNYSGINDEIQDFEANIRNVSGGLGLITLADGVTQDAVLNSFNPPNAGRSELLDALAAFVARGIRTPLAPLASAHGAAAQEVGQGRAQFAAANCAACHGGAGWSAARRDYTPPAAATEIVNGQVIRLLRNVGTFDPAAANEIRQNGAPPLGAAGFAPPSLLGEHGLGPYLHNGSASTLLDVLGNVTHRSAGTGGVDVLSNLADRRNLARYLESIDASTEPFPIGTPAAPAVNPSAMRETAAAGAAGLSLRLAGPHPVRSQAAIFYTLPQRTRVDLAVFDLQGRQIATLARGSEEAGSHSIRWGVTSRLAPGVYLIRLRTGLGTRVTRAVVEP</sequence>
<evidence type="ECO:0000256" key="3">
    <source>
        <dbReference type="ARBA" id="ARBA00023004"/>
    </source>
</evidence>
<dbReference type="Gene3D" id="1.10.760.10">
    <property type="entry name" value="Cytochrome c-like domain"/>
    <property type="match status" value="1"/>
</dbReference>
<proteinExistence type="predicted"/>
<evidence type="ECO:0000313" key="6">
    <source>
        <dbReference type="EMBL" id="TMQ72779.1"/>
    </source>
</evidence>
<protein>
    <submittedName>
        <fullName evidence="6">T9SS type A sorting domain-containing protein</fullName>
    </submittedName>
</protein>
<dbReference type="GO" id="GO:0046872">
    <property type="term" value="F:metal ion binding"/>
    <property type="evidence" value="ECO:0007669"/>
    <property type="project" value="UniProtKB-KW"/>
</dbReference>
<evidence type="ECO:0000256" key="4">
    <source>
        <dbReference type="PROSITE-ProRule" id="PRU00433"/>
    </source>
</evidence>
<dbReference type="Gene3D" id="2.130.10.10">
    <property type="entry name" value="YVTN repeat-like/Quinoprotein amine dehydrogenase"/>
    <property type="match status" value="1"/>
</dbReference>
<dbReference type="GO" id="GO:0004130">
    <property type="term" value="F:cytochrome-c peroxidase activity"/>
    <property type="evidence" value="ECO:0007669"/>
    <property type="project" value="TreeGrafter"/>
</dbReference>
<keyword evidence="2 4" id="KW-0479">Metal-binding</keyword>
<evidence type="ECO:0000259" key="5">
    <source>
        <dbReference type="PROSITE" id="PS51007"/>
    </source>
</evidence>